<accession>A0AAV5V8A2</accession>
<evidence type="ECO:0000313" key="2">
    <source>
        <dbReference type="Proteomes" id="UP001432322"/>
    </source>
</evidence>
<reference evidence="1" key="1">
    <citation type="submission" date="2023-10" db="EMBL/GenBank/DDBJ databases">
        <title>Genome assembly of Pristionchus species.</title>
        <authorList>
            <person name="Yoshida K."/>
            <person name="Sommer R.J."/>
        </authorList>
    </citation>
    <scope>NUCLEOTIDE SEQUENCE</scope>
    <source>
        <strain evidence="1">RS5133</strain>
    </source>
</reference>
<organism evidence="1 2">
    <name type="scientific">Pristionchus fissidentatus</name>
    <dbReference type="NCBI Taxonomy" id="1538716"/>
    <lineage>
        <taxon>Eukaryota</taxon>
        <taxon>Metazoa</taxon>
        <taxon>Ecdysozoa</taxon>
        <taxon>Nematoda</taxon>
        <taxon>Chromadorea</taxon>
        <taxon>Rhabditida</taxon>
        <taxon>Rhabditina</taxon>
        <taxon>Diplogasteromorpha</taxon>
        <taxon>Diplogasteroidea</taxon>
        <taxon>Neodiplogasteridae</taxon>
        <taxon>Pristionchus</taxon>
    </lineage>
</organism>
<name>A0AAV5V8A2_9BILA</name>
<protein>
    <submittedName>
        <fullName evidence="1">Uncharacterized protein</fullName>
    </submittedName>
</protein>
<evidence type="ECO:0000313" key="1">
    <source>
        <dbReference type="EMBL" id="GMT14487.1"/>
    </source>
</evidence>
<comment type="caution">
    <text evidence="1">The sequence shown here is derived from an EMBL/GenBank/DDBJ whole genome shotgun (WGS) entry which is preliminary data.</text>
</comment>
<keyword evidence="2" id="KW-1185">Reference proteome</keyword>
<proteinExistence type="predicted"/>
<dbReference type="EMBL" id="BTSY01000002">
    <property type="protein sequence ID" value="GMT14487.1"/>
    <property type="molecule type" value="Genomic_DNA"/>
</dbReference>
<dbReference type="Proteomes" id="UP001432322">
    <property type="component" value="Unassembled WGS sequence"/>
</dbReference>
<sequence length="223" mass="25521">RLFSQSIHLFLRTTTHNDLPMAHRSINVNRSIIFLFSFFLPLVVGRHSELDETVSKVECLECVQTWSSSSHYSSAPKCSHPRICTGTACFMRQCKHCPVYQYMMGCLSLSRWQIEDIEFAKKEIELRSTRIGAALLCEDSFNQTTCICNRRDKCNSIHLNLPFSTYAEGFFTGIINVDVIIGRMDPNYFSIIPGTSRQSPHFLTSSSHFLSFFSILSIIVIVW</sequence>
<gene>
    <name evidence="1" type="ORF">PFISCL1PPCAC_5784</name>
</gene>
<dbReference type="AlphaFoldDB" id="A0AAV5V8A2"/>
<feature type="non-terminal residue" evidence="1">
    <location>
        <position position="1"/>
    </location>
</feature>